<keyword evidence="1" id="KW-1133">Transmembrane helix</keyword>
<proteinExistence type="predicted"/>
<feature type="transmembrane region" description="Helical" evidence="1">
    <location>
        <begin position="93"/>
        <end position="125"/>
    </location>
</feature>
<dbReference type="Proteomes" id="UP000516305">
    <property type="component" value="Chromosome"/>
</dbReference>
<feature type="transmembrane region" description="Helical" evidence="1">
    <location>
        <begin position="28"/>
        <end position="44"/>
    </location>
</feature>
<protein>
    <recommendedName>
        <fullName evidence="4">Prepilin type IV endopeptidase peptidase domain-containing protein</fullName>
    </recommendedName>
</protein>
<name>A0A7H0VBW8_9FLAO</name>
<dbReference type="KEGG" id="chyd:H4K34_12630"/>
<reference evidence="2 3" key="1">
    <citation type="submission" date="2020-08" db="EMBL/GenBank/DDBJ databases">
        <title>Croceimicrobium hydrocarbonivorans gen. nov., sp. nov., a novel marine bacterium isolated from a bacterial consortium that degrades polyethylene terephthalate.</title>
        <authorList>
            <person name="Liu R."/>
        </authorList>
    </citation>
    <scope>NUCLEOTIDE SEQUENCE [LARGE SCALE GENOMIC DNA]</scope>
    <source>
        <strain evidence="2 3">A20-9</strain>
    </source>
</reference>
<keyword evidence="1" id="KW-0812">Transmembrane</keyword>
<sequence length="164" mass="18858">MEVIVLILSCMVLLWVLFEDIRFRAVHWPLFPLGFGLILLYRILGASYPDIIYSTLYNLFFLLLNMSVLYLVFRWKGYGVKEILNSFIGLGDLLFFLGLCLALPFPLFPAFFILSLILSLLFGIIWFKKQSIPLAGLQALFLMAVLVYEYSAGLDLNSMILWLV</sequence>
<keyword evidence="3" id="KW-1185">Reference proteome</keyword>
<evidence type="ECO:0000313" key="3">
    <source>
        <dbReference type="Proteomes" id="UP000516305"/>
    </source>
</evidence>
<feature type="transmembrane region" description="Helical" evidence="1">
    <location>
        <begin position="56"/>
        <end position="73"/>
    </location>
</feature>
<evidence type="ECO:0000313" key="2">
    <source>
        <dbReference type="EMBL" id="QNR23216.1"/>
    </source>
</evidence>
<feature type="transmembrane region" description="Helical" evidence="1">
    <location>
        <begin position="132"/>
        <end position="151"/>
    </location>
</feature>
<keyword evidence="1" id="KW-0472">Membrane</keyword>
<evidence type="ECO:0008006" key="4">
    <source>
        <dbReference type="Google" id="ProtNLM"/>
    </source>
</evidence>
<dbReference type="EMBL" id="CP060139">
    <property type="protein sequence ID" value="QNR23216.1"/>
    <property type="molecule type" value="Genomic_DNA"/>
</dbReference>
<dbReference type="AlphaFoldDB" id="A0A7H0VBW8"/>
<dbReference type="RefSeq" id="WP_210757746.1">
    <property type="nucleotide sequence ID" value="NZ_CP060139.1"/>
</dbReference>
<organism evidence="2 3">
    <name type="scientific">Croceimicrobium hydrocarbonivorans</name>
    <dbReference type="NCBI Taxonomy" id="2761580"/>
    <lineage>
        <taxon>Bacteria</taxon>
        <taxon>Pseudomonadati</taxon>
        <taxon>Bacteroidota</taxon>
        <taxon>Flavobacteriia</taxon>
        <taxon>Flavobacteriales</taxon>
        <taxon>Owenweeksiaceae</taxon>
        <taxon>Croceimicrobium</taxon>
    </lineage>
</organism>
<accession>A0A7H0VBW8</accession>
<gene>
    <name evidence="2" type="ORF">H4K34_12630</name>
</gene>
<evidence type="ECO:0000256" key="1">
    <source>
        <dbReference type="SAM" id="Phobius"/>
    </source>
</evidence>